<reference evidence="1 2" key="1">
    <citation type="submission" date="2017-03" db="EMBL/GenBank/DDBJ databases">
        <title>Whole genome sequence of Micromonospora wenchangensis, isolated from mangrove soil.</title>
        <authorList>
            <person name="Yang H."/>
        </authorList>
    </citation>
    <scope>NUCLEOTIDE SEQUENCE [LARGE SCALE GENOMIC DNA]</scope>
    <source>
        <strain evidence="1 2">CCTCC AA 2012002</strain>
    </source>
</reference>
<gene>
    <name evidence="1" type="ORF">B5D80_16525</name>
</gene>
<dbReference type="AlphaFoldDB" id="A0A246RKR3"/>
<dbReference type="EMBL" id="MZMV01000025">
    <property type="protein sequence ID" value="OWV06297.1"/>
    <property type="molecule type" value="Genomic_DNA"/>
</dbReference>
<name>A0A246RKR3_9ACTN</name>
<proteinExistence type="predicted"/>
<keyword evidence="2" id="KW-1185">Reference proteome</keyword>
<comment type="caution">
    <text evidence="1">The sequence shown here is derived from an EMBL/GenBank/DDBJ whole genome shotgun (WGS) entry which is preliminary data.</text>
</comment>
<evidence type="ECO:0000313" key="2">
    <source>
        <dbReference type="Proteomes" id="UP000197174"/>
    </source>
</evidence>
<sequence>MPQFITLMELTQILVSCSKPPMCLVGRKLLAKLKELSGPCFCYSARLLKLLLYCDLPAGQLVELREMALSPSADASRFDLRLLAKPLQLCGERRLVESSTQQVSGLT</sequence>
<organism evidence="1 2">
    <name type="scientific">Micromonospora wenchangensis</name>
    <dbReference type="NCBI Taxonomy" id="1185415"/>
    <lineage>
        <taxon>Bacteria</taxon>
        <taxon>Bacillati</taxon>
        <taxon>Actinomycetota</taxon>
        <taxon>Actinomycetes</taxon>
        <taxon>Micromonosporales</taxon>
        <taxon>Micromonosporaceae</taxon>
        <taxon>Micromonospora</taxon>
    </lineage>
</organism>
<accession>A0A246RKR3</accession>
<dbReference type="Proteomes" id="UP000197174">
    <property type="component" value="Unassembled WGS sequence"/>
</dbReference>
<protein>
    <submittedName>
        <fullName evidence="1">Uncharacterized protein</fullName>
    </submittedName>
</protein>
<evidence type="ECO:0000313" key="1">
    <source>
        <dbReference type="EMBL" id="OWV06297.1"/>
    </source>
</evidence>